<comment type="caution">
    <text evidence="2">The sequence shown here is derived from an EMBL/GenBank/DDBJ whole genome shotgun (WGS) entry which is preliminary data.</text>
</comment>
<dbReference type="EMBL" id="CAJPIN010007687">
    <property type="protein sequence ID" value="CAG2058641.1"/>
    <property type="molecule type" value="Genomic_DNA"/>
</dbReference>
<evidence type="ECO:0000313" key="2">
    <source>
        <dbReference type="EMBL" id="CAG2058641.1"/>
    </source>
</evidence>
<protein>
    <submittedName>
        <fullName evidence="2">Uncharacterized protein</fullName>
    </submittedName>
</protein>
<gene>
    <name evidence="2" type="ORF">TPAB3V08_LOCUS5610</name>
</gene>
<organism evidence="2 3">
    <name type="scientific">Timema podura</name>
    <name type="common">Walking stick</name>
    <dbReference type="NCBI Taxonomy" id="61482"/>
    <lineage>
        <taxon>Eukaryota</taxon>
        <taxon>Metazoa</taxon>
        <taxon>Ecdysozoa</taxon>
        <taxon>Arthropoda</taxon>
        <taxon>Hexapoda</taxon>
        <taxon>Insecta</taxon>
        <taxon>Pterygota</taxon>
        <taxon>Neoptera</taxon>
        <taxon>Polyneoptera</taxon>
        <taxon>Phasmatodea</taxon>
        <taxon>Timematodea</taxon>
        <taxon>Timematoidea</taxon>
        <taxon>Timematidae</taxon>
        <taxon>Timema</taxon>
    </lineage>
</organism>
<keyword evidence="3" id="KW-1185">Reference proteome</keyword>
<evidence type="ECO:0000313" key="3">
    <source>
        <dbReference type="Proteomes" id="UP001153148"/>
    </source>
</evidence>
<feature type="region of interest" description="Disordered" evidence="1">
    <location>
        <begin position="57"/>
        <end position="79"/>
    </location>
</feature>
<proteinExistence type="predicted"/>
<sequence>MMGRSRFDSGQDVCLRNGREIRAGRRRIRGETPGFSIMTSANEKLSRFLQDPDQIRAKTSPNAASGARTASPTWQTCIR</sequence>
<accession>A0ABN7NS37</accession>
<reference evidence="2" key="1">
    <citation type="submission" date="2021-03" db="EMBL/GenBank/DDBJ databases">
        <authorList>
            <person name="Tran Van P."/>
        </authorList>
    </citation>
    <scope>NUCLEOTIDE SEQUENCE</scope>
</reference>
<dbReference type="Proteomes" id="UP001153148">
    <property type="component" value="Unassembled WGS sequence"/>
</dbReference>
<name>A0ABN7NS37_TIMPD</name>
<evidence type="ECO:0000256" key="1">
    <source>
        <dbReference type="SAM" id="MobiDB-lite"/>
    </source>
</evidence>